<evidence type="ECO:0000256" key="2">
    <source>
        <dbReference type="SAM" id="Phobius"/>
    </source>
</evidence>
<organism evidence="4 5">
    <name type="scientific">Tulasnella calospora MUT 4182</name>
    <dbReference type="NCBI Taxonomy" id="1051891"/>
    <lineage>
        <taxon>Eukaryota</taxon>
        <taxon>Fungi</taxon>
        <taxon>Dikarya</taxon>
        <taxon>Basidiomycota</taxon>
        <taxon>Agaricomycotina</taxon>
        <taxon>Agaricomycetes</taxon>
        <taxon>Cantharellales</taxon>
        <taxon>Tulasnellaceae</taxon>
        <taxon>Tulasnella</taxon>
    </lineage>
</organism>
<dbReference type="AlphaFoldDB" id="A0A0C3QV21"/>
<gene>
    <name evidence="4" type="ORF">M407DRAFT_65724</name>
</gene>
<keyword evidence="2" id="KW-0812">Transmembrane</keyword>
<proteinExistence type="predicted"/>
<evidence type="ECO:0000313" key="4">
    <source>
        <dbReference type="EMBL" id="KIO33336.1"/>
    </source>
</evidence>
<keyword evidence="2" id="KW-0472">Membrane</keyword>
<keyword evidence="5" id="KW-1185">Reference proteome</keyword>
<feature type="domain" description="DUF7137" evidence="3">
    <location>
        <begin position="43"/>
        <end position="183"/>
    </location>
</feature>
<dbReference type="STRING" id="1051891.A0A0C3QV21"/>
<name>A0A0C3QV21_9AGAM</name>
<reference evidence="5" key="2">
    <citation type="submission" date="2015-01" db="EMBL/GenBank/DDBJ databases">
        <title>Evolutionary Origins and Diversification of the Mycorrhizal Mutualists.</title>
        <authorList>
            <consortium name="DOE Joint Genome Institute"/>
            <consortium name="Mycorrhizal Genomics Consortium"/>
            <person name="Kohler A."/>
            <person name="Kuo A."/>
            <person name="Nagy L.G."/>
            <person name="Floudas D."/>
            <person name="Copeland A."/>
            <person name="Barry K.W."/>
            <person name="Cichocki N."/>
            <person name="Veneault-Fourrey C."/>
            <person name="LaButti K."/>
            <person name="Lindquist E.A."/>
            <person name="Lipzen A."/>
            <person name="Lundell T."/>
            <person name="Morin E."/>
            <person name="Murat C."/>
            <person name="Riley R."/>
            <person name="Ohm R."/>
            <person name="Sun H."/>
            <person name="Tunlid A."/>
            <person name="Henrissat B."/>
            <person name="Grigoriev I.V."/>
            <person name="Hibbett D.S."/>
            <person name="Martin F."/>
        </authorList>
    </citation>
    <scope>NUCLEOTIDE SEQUENCE [LARGE SCALE GENOMIC DNA]</scope>
    <source>
        <strain evidence="5">MUT 4182</strain>
    </source>
</reference>
<dbReference type="Pfam" id="PF23585">
    <property type="entry name" value="DUF7137"/>
    <property type="match status" value="1"/>
</dbReference>
<keyword evidence="2" id="KW-1133">Transmembrane helix</keyword>
<sequence>MSSRASSNPAGASSGSVASGSATGSVAASGSGTGSSTISIPQTAAAGGIVMTQPPQTGNPSFYKIAPSNTITFAWNYTSLSITPTSITVTAFCAANGYNYPVGGANGDGVYPGSVTSINWDPYAYQNSPGALALAQETYTLRIQDERGANAVGTPGMLSAYSALKFALYKPGQATPLDQWSCPDCNAAMNLALHPGFISMVVTFTVMILSGYGLLRRGLAAAH</sequence>
<protein>
    <recommendedName>
        <fullName evidence="3">DUF7137 domain-containing protein</fullName>
    </recommendedName>
</protein>
<dbReference type="PANTHER" id="PTHR42028">
    <property type="entry name" value="CHROMOSOME 1, WHOLE GENOME SHOTGUN SEQUENCE"/>
    <property type="match status" value="1"/>
</dbReference>
<reference evidence="4 5" key="1">
    <citation type="submission" date="2014-04" db="EMBL/GenBank/DDBJ databases">
        <authorList>
            <consortium name="DOE Joint Genome Institute"/>
            <person name="Kuo A."/>
            <person name="Girlanda M."/>
            <person name="Perotto S."/>
            <person name="Kohler A."/>
            <person name="Nagy L.G."/>
            <person name="Floudas D."/>
            <person name="Copeland A."/>
            <person name="Barry K.W."/>
            <person name="Cichocki N."/>
            <person name="Veneault-Fourrey C."/>
            <person name="LaButti K."/>
            <person name="Lindquist E.A."/>
            <person name="Lipzen A."/>
            <person name="Lundell T."/>
            <person name="Morin E."/>
            <person name="Murat C."/>
            <person name="Sun H."/>
            <person name="Tunlid A."/>
            <person name="Henrissat B."/>
            <person name="Grigoriev I.V."/>
            <person name="Hibbett D.S."/>
            <person name="Martin F."/>
            <person name="Nordberg H.P."/>
            <person name="Cantor M.N."/>
            <person name="Hua S.X."/>
        </authorList>
    </citation>
    <scope>NUCLEOTIDE SEQUENCE [LARGE SCALE GENOMIC DNA]</scope>
    <source>
        <strain evidence="4 5">MUT 4182</strain>
    </source>
</reference>
<evidence type="ECO:0000313" key="5">
    <source>
        <dbReference type="Proteomes" id="UP000054248"/>
    </source>
</evidence>
<feature type="transmembrane region" description="Helical" evidence="2">
    <location>
        <begin position="191"/>
        <end position="215"/>
    </location>
</feature>
<evidence type="ECO:0000259" key="3">
    <source>
        <dbReference type="Pfam" id="PF23585"/>
    </source>
</evidence>
<accession>A0A0C3QV21</accession>
<dbReference type="InterPro" id="IPR055561">
    <property type="entry name" value="DUF7137"/>
</dbReference>
<dbReference type="Proteomes" id="UP000054248">
    <property type="component" value="Unassembled WGS sequence"/>
</dbReference>
<dbReference type="OrthoDB" id="2435509at2759"/>
<evidence type="ECO:0000256" key="1">
    <source>
        <dbReference type="SAM" id="MobiDB-lite"/>
    </source>
</evidence>
<dbReference type="EMBL" id="KN822949">
    <property type="protein sequence ID" value="KIO33336.1"/>
    <property type="molecule type" value="Genomic_DNA"/>
</dbReference>
<feature type="region of interest" description="Disordered" evidence="1">
    <location>
        <begin position="1"/>
        <end position="36"/>
    </location>
</feature>
<dbReference type="HOGENOM" id="CLU_072613_0_0_1"/>
<dbReference type="PANTHER" id="PTHR42028:SF1">
    <property type="entry name" value="YALI0E30657P"/>
    <property type="match status" value="1"/>
</dbReference>